<keyword evidence="1" id="KW-0812">Transmembrane</keyword>
<gene>
    <name evidence="2" type="ORF">HDF15_003682</name>
</gene>
<dbReference type="EMBL" id="JACHIO010000015">
    <property type="protein sequence ID" value="MBB5065319.1"/>
    <property type="molecule type" value="Genomic_DNA"/>
</dbReference>
<keyword evidence="1" id="KW-1133">Transmembrane helix</keyword>
<evidence type="ECO:0000313" key="2">
    <source>
        <dbReference type="EMBL" id="MBB5065319.1"/>
    </source>
</evidence>
<dbReference type="RefSeq" id="WP_184257900.1">
    <property type="nucleotide sequence ID" value="NZ_JACHIO010000015.1"/>
</dbReference>
<organism evidence="2 3">
    <name type="scientific">Granulicella mallensis</name>
    <dbReference type="NCBI Taxonomy" id="940614"/>
    <lineage>
        <taxon>Bacteria</taxon>
        <taxon>Pseudomonadati</taxon>
        <taxon>Acidobacteriota</taxon>
        <taxon>Terriglobia</taxon>
        <taxon>Terriglobales</taxon>
        <taxon>Acidobacteriaceae</taxon>
        <taxon>Granulicella</taxon>
    </lineage>
</organism>
<evidence type="ECO:0000256" key="1">
    <source>
        <dbReference type="SAM" id="Phobius"/>
    </source>
</evidence>
<proteinExistence type="predicted"/>
<feature type="transmembrane region" description="Helical" evidence="1">
    <location>
        <begin position="69"/>
        <end position="90"/>
    </location>
</feature>
<comment type="caution">
    <text evidence="2">The sequence shown here is derived from an EMBL/GenBank/DDBJ whole genome shotgun (WGS) entry which is preliminary data.</text>
</comment>
<sequence length="96" mass="9981">MTTSSQRFNISDSTGLPQGIYADGTAGTLPLPRIASEAGILHISTLIVGRGRGQRFAVNRAAFAGKVRFRAGSVCGTVVAFAFLVVIPTLSEAEGE</sequence>
<dbReference type="AlphaFoldDB" id="A0A7W7ZSG6"/>
<dbReference type="Proteomes" id="UP000584867">
    <property type="component" value="Unassembled WGS sequence"/>
</dbReference>
<accession>A0A7W7ZSG6</accession>
<protein>
    <submittedName>
        <fullName evidence="2">Uncharacterized protein</fullName>
    </submittedName>
</protein>
<keyword evidence="1" id="KW-0472">Membrane</keyword>
<evidence type="ECO:0000313" key="3">
    <source>
        <dbReference type="Proteomes" id="UP000584867"/>
    </source>
</evidence>
<name>A0A7W7ZSG6_9BACT</name>
<reference evidence="2 3" key="1">
    <citation type="submission" date="2020-08" db="EMBL/GenBank/DDBJ databases">
        <title>Genomic Encyclopedia of Type Strains, Phase IV (KMG-V): Genome sequencing to study the core and pangenomes of soil and plant-associated prokaryotes.</title>
        <authorList>
            <person name="Whitman W."/>
        </authorList>
    </citation>
    <scope>NUCLEOTIDE SEQUENCE [LARGE SCALE GENOMIC DNA]</scope>
    <source>
        <strain evidence="2 3">X5P3</strain>
    </source>
</reference>